<feature type="coiled-coil region" evidence="1">
    <location>
        <begin position="381"/>
        <end position="408"/>
    </location>
</feature>
<dbReference type="AlphaFoldDB" id="A0AAU8LQC7"/>
<sequence>MSREHTNVAKQTGPSLILHIGMPKTGSTALQGFLAHNRERLPDQQILYPQCGHPVRQHTALVKSIVVPLFDWALFNKSIDIFDPVVYINDVLKQCQEQQCQKVILSSEFFWASPAMQAGPVHHTPSTENFAHLTTFIRSCKDLFKDFSNCTIVVYLRRQDDWIDSFFNQQVKDGFSIPSRQELLGETKNYLLYHKNLALWADFFGKENIIVRYVDELPQRDVITDFVNLVGLDNNLLAQPEKNHRTANTKLSRKSASLMQKAVALQFDPAMLALLREVLQNLSFQTSSTGKTRGYTLFDSAFYKEVLELYDDDNSKLAAEYIDLTTPNVDRDASLTTKDGDDHNEVTQVDDHFEAKFEELLEEFFARFAAHNIAMNNGQTGQNQEAALRAAQNQLAAAQQQLNDILTSKRWLLGNIVAAPYRKMKSLLSSSPF</sequence>
<evidence type="ECO:0008006" key="3">
    <source>
        <dbReference type="Google" id="ProtNLM"/>
    </source>
</evidence>
<dbReference type="Gene3D" id="1.20.1050.10">
    <property type="match status" value="1"/>
</dbReference>
<organism evidence="2">
    <name type="scientific">Candidatus Electrothrix aestuarii</name>
    <dbReference type="NCBI Taxonomy" id="3062594"/>
    <lineage>
        <taxon>Bacteria</taxon>
        <taxon>Pseudomonadati</taxon>
        <taxon>Thermodesulfobacteriota</taxon>
        <taxon>Desulfobulbia</taxon>
        <taxon>Desulfobulbales</taxon>
        <taxon>Desulfobulbaceae</taxon>
        <taxon>Candidatus Electrothrix</taxon>
    </lineage>
</organism>
<dbReference type="InterPro" id="IPR027417">
    <property type="entry name" value="P-loop_NTPase"/>
</dbReference>
<dbReference type="Gene3D" id="3.40.50.300">
    <property type="entry name" value="P-loop containing nucleotide triphosphate hydrolases"/>
    <property type="match status" value="1"/>
</dbReference>
<dbReference type="EMBL" id="CP159373">
    <property type="protein sequence ID" value="XCN71122.1"/>
    <property type="molecule type" value="Genomic_DNA"/>
</dbReference>
<proteinExistence type="predicted"/>
<protein>
    <recommendedName>
        <fullName evidence="3">Sulfotransferase family protein</fullName>
    </recommendedName>
</protein>
<reference evidence="2" key="1">
    <citation type="journal article" date="2024" name="Syst. Appl. Microbiol.">
        <title>First single-strain enrichments of Electrothrix cable bacteria, description of E. aestuarii sp. nov. and E. rattekaaiensis sp. nov., and proposal of a cable bacteria taxonomy following the rules of the SeqCode.</title>
        <authorList>
            <person name="Plum-Jensen L.E."/>
            <person name="Schramm A."/>
            <person name="Marshall I.P.G."/>
        </authorList>
    </citation>
    <scope>NUCLEOTIDE SEQUENCE</scope>
    <source>
        <strain evidence="2">Rat1</strain>
    </source>
</reference>
<reference evidence="2" key="2">
    <citation type="submission" date="2024-06" db="EMBL/GenBank/DDBJ databases">
        <authorList>
            <person name="Plum-Jensen L.E."/>
            <person name="Schramm A."/>
            <person name="Marshall I.P.G."/>
        </authorList>
    </citation>
    <scope>NUCLEOTIDE SEQUENCE</scope>
    <source>
        <strain evidence="2">Rat1</strain>
    </source>
</reference>
<keyword evidence="1" id="KW-0175">Coiled coil</keyword>
<evidence type="ECO:0000313" key="2">
    <source>
        <dbReference type="EMBL" id="XCN71122.1"/>
    </source>
</evidence>
<dbReference type="KEGG" id="eaj:Q3M24_12420"/>
<dbReference type="SUPFAM" id="SSF52540">
    <property type="entry name" value="P-loop containing nucleoside triphosphate hydrolases"/>
    <property type="match status" value="1"/>
</dbReference>
<name>A0AAU8LQC7_9BACT</name>
<accession>A0AAU8LQC7</accession>
<evidence type="ECO:0000256" key="1">
    <source>
        <dbReference type="SAM" id="Coils"/>
    </source>
</evidence>
<gene>
    <name evidence="2" type="ORF">Q3M24_12420</name>
</gene>
<dbReference type="Gene3D" id="3.40.30.10">
    <property type="entry name" value="Glutaredoxin"/>
    <property type="match status" value="1"/>
</dbReference>